<dbReference type="GO" id="GO:0004672">
    <property type="term" value="F:protein kinase activity"/>
    <property type="evidence" value="ECO:0007669"/>
    <property type="project" value="InterPro"/>
</dbReference>
<dbReference type="EC" id="2.7.7.65" evidence="4"/>
<dbReference type="GO" id="GO:0052621">
    <property type="term" value="F:diguanylate cyclase activity"/>
    <property type="evidence" value="ECO:0007669"/>
    <property type="project" value="UniProtKB-EC"/>
</dbReference>
<accession>A0A151B4Q1</accession>
<dbReference type="SMART" id="SM00267">
    <property type="entry name" value="GGDEF"/>
    <property type="match status" value="1"/>
</dbReference>
<name>A0A151B4Q1_9CLOT</name>
<dbReference type="PROSITE" id="PS50887">
    <property type="entry name" value="GGDEF"/>
    <property type="match status" value="1"/>
</dbReference>
<evidence type="ECO:0000259" key="3">
    <source>
        <dbReference type="PROSITE" id="PS50887"/>
    </source>
</evidence>
<dbReference type="InterPro" id="IPR027417">
    <property type="entry name" value="P-loop_NTPase"/>
</dbReference>
<organism evidence="4 5">
    <name type="scientific">Clostridium tepidiprofundi DSM 19306</name>
    <dbReference type="NCBI Taxonomy" id="1121338"/>
    <lineage>
        <taxon>Bacteria</taxon>
        <taxon>Bacillati</taxon>
        <taxon>Bacillota</taxon>
        <taxon>Clostridia</taxon>
        <taxon>Eubacteriales</taxon>
        <taxon>Clostridiaceae</taxon>
        <taxon>Clostridium</taxon>
    </lineage>
</organism>
<evidence type="ECO:0000313" key="5">
    <source>
        <dbReference type="Proteomes" id="UP000075531"/>
    </source>
</evidence>
<dbReference type="Pfam" id="PF13181">
    <property type="entry name" value="TPR_8"/>
    <property type="match status" value="1"/>
</dbReference>
<dbReference type="SMART" id="SM00028">
    <property type="entry name" value="TPR"/>
    <property type="match status" value="10"/>
</dbReference>
<dbReference type="InterPro" id="IPR050469">
    <property type="entry name" value="Diguanylate_Cyclase"/>
</dbReference>
<dbReference type="EMBL" id="LTBA01000009">
    <property type="protein sequence ID" value="KYH34879.1"/>
    <property type="molecule type" value="Genomic_DNA"/>
</dbReference>
<dbReference type="RefSeq" id="WP_066823998.1">
    <property type="nucleotide sequence ID" value="NZ_LTBA01000009.1"/>
</dbReference>
<dbReference type="Pfam" id="PF00990">
    <property type="entry name" value="GGDEF"/>
    <property type="match status" value="1"/>
</dbReference>
<dbReference type="Gene3D" id="1.10.510.10">
    <property type="entry name" value="Transferase(Phosphotransferase) domain 1"/>
    <property type="match status" value="1"/>
</dbReference>
<dbReference type="FunFam" id="3.30.70.270:FF:000001">
    <property type="entry name" value="Diguanylate cyclase domain protein"/>
    <property type="match status" value="1"/>
</dbReference>
<dbReference type="PANTHER" id="PTHR45138:SF9">
    <property type="entry name" value="DIGUANYLATE CYCLASE DGCM-RELATED"/>
    <property type="match status" value="1"/>
</dbReference>
<reference evidence="4 5" key="1">
    <citation type="submission" date="2016-02" db="EMBL/GenBank/DDBJ databases">
        <title>Genome sequence of Clostridium tepidiprofundi DSM 19306.</title>
        <authorList>
            <person name="Poehlein A."/>
            <person name="Daniel R."/>
        </authorList>
    </citation>
    <scope>NUCLEOTIDE SEQUENCE [LARGE SCALE GENOMIC DNA]</scope>
    <source>
        <strain evidence="4 5">DSM 19306</strain>
    </source>
</reference>
<dbReference type="Gene3D" id="3.30.450.40">
    <property type="match status" value="1"/>
</dbReference>
<dbReference type="InterPro" id="IPR019734">
    <property type="entry name" value="TPR_rpt"/>
</dbReference>
<gene>
    <name evidence="4" type="primary">dosC</name>
    <name evidence="4" type="ORF">CLTEP_12010</name>
</gene>
<dbReference type="InterPro" id="IPR000160">
    <property type="entry name" value="GGDEF_dom"/>
</dbReference>
<dbReference type="GO" id="GO:0005524">
    <property type="term" value="F:ATP binding"/>
    <property type="evidence" value="ECO:0007669"/>
    <property type="project" value="InterPro"/>
</dbReference>
<dbReference type="Proteomes" id="UP000075531">
    <property type="component" value="Unassembled WGS sequence"/>
</dbReference>
<dbReference type="OrthoDB" id="9805474at2"/>
<dbReference type="PANTHER" id="PTHR45138">
    <property type="entry name" value="REGULATORY COMPONENTS OF SENSORY TRANSDUCTION SYSTEM"/>
    <property type="match status" value="1"/>
</dbReference>
<feature type="domain" description="GGDEF" evidence="3">
    <location>
        <begin position="1496"/>
        <end position="1627"/>
    </location>
</feature>
<dbReference type="Gene3D" id="3.30.70.270">
    <property type="match status" value="1"/>
</dbReference>
<dbReference type="InterPro" id="IPR041664">
    <property type="entry name" value="AAA_16"/>
</dbReference>
<feature type="domain" description="Protein kinase" evidence="2">
    <location>
        <begin position="8"/>
        <end position="274"/>
    </location>
</feature>
<dbReference type="CDD" id="cd01949">
    <property type="entry name" value="GGDEF"/>
    <property type="match status" value="1"/>
</dbReference>
<evidence type="ECO:0000256" key="1">
    <source>
        <dbReference type="ARBA" id="ARBA00004167"/>
    </source>
</evidence>
<dbReference type="PROSITE" id="PS50011">
    <property type="entry name" value="PROTEIN_KINASE_DOM"/>
    <property type="match status" value="1"/>
</dbReference>
<dbReference type="Gene3D" id="3.40.50.300">
    <property type="entry name" value="P-loop containing nucleotide triphosphate hydrolases"/>
    <property type="match status" value="1"/>
</dbReference>
<keyword evidence="5" id="KW-1185">Reference proteome</keyword>
<dbReference type="SUPFAM" id="SSF56112">
    <property type="entry name" value="Protein kinase-like (PK-like)"/>
    <property type="match status" value="1"/>
</dbReference>
<proteinExistence type="predicted"/>
<keyword evidence="4" id="KW-0808">Transferase</keyword>
<dbReference type="SUPFAM" id="SSF48452">
    <property type="entry name" value="TPR-like"/>
    <property type="match status" value="2"/>
</dbReference>
<dbReference type="STRING" id="1121338.CLTEP_12010"/>
<evidence type="ECO:0000313" key="4">
    <source>
        <dbReference type="EMBL" id="KYH34879.1"/>
    </source>
</evidence>
<comment type="subcellular location">
    <subcellularLocation>
        <location evidence="1">Membrane</location>
        <topology evidence="1">Single-pass membrane protein</topology>
    </subcellularLocation>
</comment>
<dbReference type="PATRIC" id="fig|1121338.3.peg.1233"/>
<sequence>MKIINNRYRIIRKLSHSKVKSSFLVSDVLKNSKRVKIDILNSEYIPEKLINFYVESFIKLSNIISSNIIRVYDFGLVKFIDSKALEKKQYFYTSEYFEKSEKLIDVVNIEDNENILEFFVQICYAINYLHLRGMFYNSINTDNILIIKDNGTKRVMLKDMASIELEKYFYSQGKGNIKYSSKSSILYNNMASNSTDMYLLGESMFYLLCKKNNRFEETYAYDELIEKIDEFALYHCDNEFDLNILKIIRNMVKEPSDRQFENIGQVIEEINKTFNKQYKYYKRNEIERLTFNFELIGREYEKSEVIKTYDMIKNGAISSSFIFIHGEMGIGKTKLLKNIEYTLRLDGANIYSSYGLNMVNKGTNKAFIEILKKIIIESNNINLSKYDSELIKFIPELSKRRNVIPSKPLDGNKEKLRLINRSSGFVNEVICNRKVVFIIDNFHLADEFTIDFFKYLLFHDLGNFLFVVSYCDGECLLNKEFIRFMNEIFQKSNSKRILLEGLNIGQTSKMIQNILNMPKEPMKFTESIYAKTRGNPLFVKEIIKNLFTKKIIYIDKKTGQWFTDYKNEELPIPINIEQAVLVQIKETDEFSYKILSIISIFNKPVSINIIKEFIDADKEKIEKTVECLMTKGVLCKHIEDKGFAYDYYNMILKNAIYNKICIEDRNKNHKLAAAILENQYKDGREEYLQELIYHLERSYQKQKIIDYCVKNSQKMLKFKNTSDALKNLEKALSMYDKESVEQNKIDIVYLIANIYFENSEYDLAMTYFRNLIDISINVGNKIYQIYAMNKIAKIYMDRNKFDIMKDIIKEVEKLLRNVKCIEGYIEWSYLQAYVYLINQEYKKGEELCEKSLKLCGNKCYELKGRLYNILGNIYLQNSETDKAIMCFKASIINFEVVKQIKGVIIASNNIGVIYGDFYQNFDEALKYYYKILKICIDNNFILWETKVKTNIASIYFNKTNYKMVIEYLENVIDVCEKNNFKGYLFNAYVVIANTYLRINKFDKAFKYYQISSDEMDEQIDKIRFSGEYRIMEAELHLKFGDIKIAKESIGKALNIYKYEKSILKTKAELLLFIINILDGQENIDDNIIVEFKDILGRYSNIENRLEIIYEVCIHLYKNKKNDLLYKIFNYAEKLDCDIKQKCIKAKRLFLKSLFEKNELKKLELLINALDMSKDDKCICWNIYVDMGDYYFRRSRYYYALIYYFEACHVAKSLLLSIPENYRVNFAKFKCISEPFNKFINAKNYINNCSYLDVCNKGITSLGDINELFSFVDYNDVINDEKIICFARKLYNLSFYDDVRDINDVLIYLNNNDVSNINMINKYMAYMTLASTSLIILDENDEFNVIASTSANTVLDKDKLKIINKVKDTSNVLMVSKFYNSLYEVGILPKDMSAVMCLPIIINDVYDDCFEDNRRKNMFDREIIQGYIYMESNRSLNNFTYTTLKECLIVSKLVGVILDKIKIKTDASIDKLTGTLTRKYLELNIKEVLEKANNYGGKFSMIMFDLDDFKSINDNFGHQTGDFVLSKICEIVKKSIRKSDILGRYGGEEFIVILPNTDIDDAEIVAEKLRSNVHNSRLLGDKREITISMGLVNYPRHAQWGNELIEKVDQALYVAKENGKNQYRVWSDEFKDTIKRSNKLSGIITGNSVQDQRNVLTMIELVNLIDEELSKDEKIFKFLGRIIETTEAEKGMLAIVKNGRIEKKYCREIFKSKYVENINYNENIINFVISKKEGTYLIDWDNITKYNNITGVPDWNSVICVPITQNKTVLGVVYLCVSTAQKEFNFGDFNFVNILSELAIPII</sequence>
<dbReference type="InterPro" id="IPR029787">
    <property type="entry name" value="Nucleotide_cyclase"/>
</dbReference>
<dbReference type="NCBIfam" id="TIGR00254">
    <property type="entry name" value="GGDEF"/>
    <property type="match status" value="1"/>
</dbReference>
<dbReference type="InterPro" id="IPR043128">
    <property type="entry name" value="Rev_trsase/Diguanyl_cyclase"/>
</dbReference>
<dbReference type="SUPFAM" id="SSF55073">
    <property type="entry name" value="Nucleotide cyclase"/>
    <property type="match status" value="1"/>
</dbReference>
<dbReference type="InterPro" id="IPR011009">
    <property type="entry name" value="Kinase-like_dom_sf"/>
</dbReference>
<dbReference type="SUPFAM" id="SSF55781">
    <property type="entry name" value="GAF domain-like"/>
    <property type="match status" value="1"/>
</dbReference>
<comment type="caution">
    <text evidence="4">The sequence shown here is derived from an EMBL/GenBank/DDBJ whole genome shotgun (WGS) entry which is preliminary data.</text>
</comment>
<dbReference type="Pfam" id="PF13191">
    <property type="entry name" value="AAA_16"/>
    <property type="match status" value="1"/>
</dbReference>
<dbReference type="InterPro" id="IPR000719">
    <property type="entry name" value="Prot_kinase_dom"/>
</dbReference>
<dbReference type="InterPro" id="IPR029016">
    <property type="entry name" value="GAF-like_dom_sf"/>
</dbReference>
<evidence type="ECO:0000259" key="2">
    <source>
        <dbReference type="PROSITE" id="PS50011"/>
    </source>
</evidence>
<dbReference type="SUPFAM" id="SSF52540">
    <property type="entry name" value="P-loop containing nucleoside triphosphate hydrolases"/>
    <property type="match status" value="1"/>
</dbReference>
<keyword evidence="4" id="KW-0548">Nucleotidyltransferase</keyword>
<dbReference type="GO" id="GO:0016020">
    <property type="term" value="C:membrane"/>
    <property type="evidence" value="ECO:0007669"/>
    <property type="project" value="UniProtKB-SubCell"/>
</dbReference>
<protein>
    <submittedName>
        <fullName evidence="4">Diguanylate cyclase DosC</fullName>
        <ecNumber evidence="4">2.7.7.65</ecNumber>
    </submittedName>
</protein>
<dbReference type="Gene3D" id="1.25.40.10">
    <property type="entry name" value="Tetratricopeptide repeat domain"/>
    <property type="match status" value="3"/>
</dbReference>
<dbReference type="InterPro" id="IPR011990">
    <property type="entry name" value="TPR-like_helical_dom_sf"/>
</dbReference>